<dbReference type="AlphaFoldDB" id="M1W963"/>
<dbReference type="GO" id="GO:0003676">
    <property type="term" value="F:nucleic acid binding"/>
    <property type="evidence" value="ECO:0007669"/>
    <property type="project" value="InterPro"/>
</dbReference>
<reference evidence="4 5" key="1">
    <citation type="journal article" date="2013" name="PLoS Genet.">
        <title>Plant-symbiotic fungi as chemical engineers: Multi-genome analysis of the Clavicipitaceae reveals dynamics of alkaloid loci.</title>
        <authorList>
            <person name="Schardl C.L."/>
            <person name="Young C.A."/>
            <person name="Hesse U."/>
            <person name="Amyotte S.G."/>
            <person name="Andreeva K."/>
            <person name="Calie P.J."/>
            <person name="Fleetwood D.J."/>
            <person name="Haws D.C."/>
            <person name="Moore N."/>
            <person name="Oeser B."/>
            <person name="Panaccione D.G."/>
            <person name="Schweri K.K."/>
            <person name="Voisey C.R."/>
            <person name="Farman M.L."/>
            <person name="Jaromczyk J.W."/>
            <person name="Roe B.A."/>
            <person name="O'Sullivan D.M."/>
            <person name="Scott B."/>
            <person name="Tudzynski P."/>
            <person name="An Z."/>
            <person name="Arnaoudova E.G."/>
            <person name="Bullock C.T."/>
            <person name="Charlton N.D."/>
            <person name="Chen L."/>
            <person name="Cox M."/>
            <person name="Dinkins R.D."/>
            <person name="Florea S."/>
            <person name="Glenn A.E."/>
            <person name="Gordon A."/>
            <person name="Gueldener U."/>
            <person name="Harris D.R."/>
            <person name="Hollin W."/>
            <person name="Jaromczyk J."/>
            <person name="Johnson R.D."/>
            <person name="Khan A.K."/>
            <person name="Leistner E."/>
            <person name="Leuchtmann A."/>
            <person name="Li C."/>
            <person name="Liu J."/>
            <person name="Liu J."/>
            <person name="Liu M."/>
            <person name="Mace W."/>
            <person name="Machado C."/>
            <person name="Nagabhyru P."/>
            <person name="Pan J."/>
            <person name="Schmid J."/>
            <person name="Sugawara K."/>
            <person name="Steiner U."/>
            <person name="Takach J.E."/>
            <person name="Tanaka E."/>
            <person name="Webb J.S."/>
            <person name="Wilson E.V."/>
            <person name="Wiseman J.L."/>
            <person name="Yoshida R."/>
            <person name="Zeng Z."/>
        </authorList>
    </citation>
    <scope>NUCLEOTIDE SEQUENCE [LARGE SCALE GENOMIC DNA]</scope>
    <source>
        <strain evidence="4 5">20.1</strain>
    </source>
</reference>
<dbReference type="STRING" id="1111077.M1W963"/>
<dbReference type="Proteomes" id="UP000016801">
    <property type="component" value="Unassembled WGS sequence"/>
</dbReference>
<name>M1W963_CLAP2</name>
<keyword evidence="1" id="KW-0862">Zinc</keyword>
<evidence type="ECO:0000313" key="4">
    <source>
        <dbReference type="EMBL" id="CCE29653.1"/>
    </source>
</evidence>
<evidence type="ECO:0000259" key="3">
    <source>
        <dbReference type="PROSITE" id="PS50158"/>
    </source>
</evidence>
<keyword evidence="1" id="KW-0479">Metal-binding</keyword>
<feature type="region of interest" description="Disordered" evidence="2">
    <location>
        <begin position="100"/>
        <end position="137"/>
    </location>
</feature>
<sequence>MIEAARQREVALGFVSDLLATVAIQNGHIEAMAKHTNRLTQHSEMCCQDLHEQVRILTEKLATEDDRGPREADGFRVLKDQFIQNAADLERVRSERVRLHRENQDLRESPGVKRESSPRGGSGKSAKIPDPERLDNGVSPKYKAWKGDMVAKLTINEDWYVTDAARVAYCLSRLTGQARDHVKAARGCDGNAAFGSFTDIFAVLDQICIDPDEKNTAREKLRELQLTNEGFAAFRSAFYSLAQTSGEPRETWKDSFYRKLPKQWQKTLADNHANEAYTVEDIMRSAARQYSLSNGNGTGHMPGKGTDSQVAKKGKLYLGNSQSTKAEPHAVFSPEYQMRKEEGACYGCGRKDHIARFCPKKRAGVNAVKQISDTREV</sequence>
<comment type="caution">
    <text evidence="4">The sequence shown here is derived from an EMBL/GenBank/DDBJ whole genome shotgun (WGS) entry which is preliminary data.</text>
</comment>
<dbReference type="eggNOG" id="ENOG502SG3D">
    <property type="taxonomic scope" value="Eukaryota"/>
</dbReference>
<keyword evidence="1" id="KW-0863">Zinc-finger</keyword>
<gene>
    <name evidence="4" type="ORF">CPUR_03500</name>
</gene>
<accession>M1W963</accession>
<organism evidence="4 5">
    <name type="scientific">Claviceps purpurea (strain 20.1)</name>
    <name type="common">Ergot fungus</name>
    <name type="synonym">Sphacelia segetum</name>
    <dbReference type="NCBI Taxonomy" id="1111077"/>
    <lineage>
        <taxon>Eukaryota</taxon>
        <taxon>Fungi</taxon>
        <taxon>Dikarya</taxon>
        <taxon>Ascomycota</taxon>
        <taxon>Pezizomycotina</taxon>
        <taxon>Sordariomycetes</taxon>
        <taxon>Hypocreomycetidae</taxon>
        <taxon>Hypocreales</taxon>
        <taxon>Clavicipitaceae</taxon>
        <taxon>Claviceps</taxon>
    </lineage>
</organism>
<dbReference type="SUPFAM" id="SSF57756">
    <property type="entry name" value="Retrovirus zinc finger-like domains"/>
    <property type="match status" value="1"/>
</dbReference>
<feature type="domain" description="CCHC-type" evidence="3">
    <location>
        <begin position="345"/>
        <end position="360"/>
    </location>
</feature>
<dbReference type="InterPro" id="IPR001878">
    <property type="entry name" value="Znf_CCHC"/>
</dbReference>
<keyword evidence="5" id="KW-1185">Reference proteome</keyword>
<dbReference type="HOGENOM" id="CLU_733629_0_0_1"/>
<dbReference type="OrthoDB" id="4509994at2759"/>
<feature type="compositionally biased region" description="Basic and acidic residues" evidence="2">
    <location>
        <begin position="100"/>
        <end position="117"/>
    </location>
</feature>
<evidence type="ECO:0000256" key="1">
    <source>
        <dbReference type="PROSITE-ProRule" id="PRU00047"/>
    </source>
</evidence>
<dbReference type="EMBL" id="CAGA01000016">
    <property type="protein sequence ID" value="CCE29653.1"/>
    <property type="molecule type" value="Genomic_DNA"/>
</dbReference>
<evidence type="ECO:0000256" key="2">
    <source>
        <dbReference type="SAM" id="MobiDB-lite"/>
    </source>
</evidence>
<dbReference type="VEuPathDB" id="FungiDB:CPUR_03500"/>
<dbReference type="GO" id="GO:0008270">
    <property type="term" value="F:zinc ion binding"/>
    <property type="evidence" value="ECO:0007669"/>
    <property type="project" value="UniProtKB-KW"/>
</dbReference>
<dbReference type="Gene3D" id="4.10.60.10">
    <property type="entry name" value="Zinc finger, CCHC-type"/>
    <property type="match status" value="1"/>
</dbReference>
<dbReference type="PROSITE" id="PS50158">
    <property type="entry name" value="ZF_CCHC"/>
    <property type="match status" value="1"/>
</dbReference>
<proteinExistence type="predicted"/>
<dbReference type="InterPro" id="IPR036875">
    <property type="entry name" value="Znf_CCHC_sf"/>
</dbReference>
<evidence type="ECO:0000313" key="5">
    <source>
        <dbReference type="Proteomes" id="UP000016801"/>
    </source>
</evidence>
<protein>
    <recommendedName>
        <fullName evidence="3">CCHC-type domain-containing protein</fullName>
    </recommendedName>
</protein>